<dbReference type="eggNOG" id="COG4821">
    <property type="taxonomic scope" value="Bacteria"/>
</dbReference>
<dbReference type="RefSeq" id="WP_030429264.1">
    <property type="nucleotide sequence ID" value="NZ_JOEF01000006.1"/>
</dbReference>
<dbReference type="InterPro" id="IPR046348">
    <property type="entry name" value="SIS_dom_sf"/>
</dbReference>
<gene>
    <name evidence="2" type="ORF">SAMN04489726_0293</name>
</gene>
<dbReference type="GO" id="GO:0016853">
    <property type="term" value="F:isomerase activity"/>
    <property type="evidence" value="ECO:0007669"/>
    <property type="project" value="UniProtKB-KW"/>
</dbReference>
<dbReference type="PROSITE" id="PS51464">
    <property type="entry name" value="SIS"/>
    <property type="match status" value="1"/>
</dbReference>
<dbReference type="NCBIfam" id="NF002805">
    <property type="entry name" value="PRK02947.1"/>
    <property type="match status" value="1"/>
</dbReference>
<feature type="domain" description="SIS" evidence="1">
    <location>
        <begin position="29"/>
        <end position="203"/>
    </location>
</feature>
<dbReference type="GO" id="GO:0097367">
    <property type="term" value="F:carbohydrate derivative binding"/>
    <property type="evidence" value="ECO:0007669"/>
    <property type="project" value="InterPro"/>
</dbReference>
<dbReference type="Pfam" id="PF13580">
    <property type="entry name" value="SIS_2"/>
    <property type="match status" value="1"/>
</dbReference>
<dbReference type="GO" id="GO:1901135">
    <property type="term" value="P:carbohydrate derivative metabolic process"/>
    <property type="evidence" value="ECO:0007669"/>
    <property type="project" value="InterPro"/>
</dbReference>
<sequence length="238" mass="24654">MGYAGTVHEHLDRLERHNAEAVERAVDALTTAIAKDGLIVTAGAGHSLAAVAETFYRAGGLSCVRPLYHPDLLPMHGAKSSTDAERRSGLAAEVLAADPLGPDDVLIVFSTSGVNPYPVELARAGRAAGLPVIGVTSGPASSAAPKRSGTTLAAESSIVLDTLVPPGDAAHPAAAPVTAPLSSLATMFVWNLLLVSLHERAERDGLDLPLWRSANTEGGDQANKDLLAHYGKRVPRLA</sequence>
<dbReference type="Proteomes" id="UP000183376">
    <property type="component" value="Chromosome I"/>
</dbReference>
<dbReference type="InterPro" id="IPR001347">
    <property type="entry name" value="SIS_dom"/>
</dbReference>
<dbReference type="Gene3D" id="3.40.50.10490">
    <property type="entry name" value="Glucose-6-phosphate isomerase like protein, domain 1"/>
    <property type="match status" value="1"/>
</dbReference>
<evidence type="ECO:0000313" key="3">
    <source>
        <dbReference type="Proteomes" id="UP000183376"/>
    </source>
</evidence>
<dbReference type="STRING" id="211114.SAMN04489726_0293"/>
<evidence type="ECO:0000259" key="1">
    <source>
        <dbReference type="PROSITE" id="PS51464"/>
    </source>
</evidence>
<dbReference type="CDD" id="cd05013">
    <property type="entry name" value="SIS_RpiR"/>
    <property type="match status" value="1"/>
</dbReference>
<dbReference type="OrthoDB" id="9805185at2"/>
<reference evidence="2 3" key="1">
    <citation type="submission" date="2016-10" db="EMBL/GenBank/DDBJ databases">
        <authorList>
            <person name="de Groot N.N."/>
        </authorList>
    </citation>
    <scope>NUCLEOTIDE SEQUENCE [LARGE SCALE GENOMIC DNA]</scope>
    <source>
        <strain evidence="2 3">DSM 44149</strain>
    </source>
</reference>
<dbReference type="InterPro" id="IPR035472">
    <property type="entry name" value="RpiR-like_SIS"/>
</dbReference>
<organism evidence="2 3">
    <name type="scientific">Allokutzneria albata</name>
    <name type="common">Kibdelosporangium albatum</name>
    <dbReference type="NCBI Taxonomy" id="211114"/>
    <lineage>
        <taxon>Bacteria</taxon>
        <taxon>Bacillati</taxon>
        <taxon>Actinomycetota</taxon>
        <taxon>Actinomycetes</taxon>
        <taxon>Pseudonocardiales</taxon>
        <taxon>Pseudonocardiaceae</taxon>
        <taxon>Allokutzneria</taxon>
    </lineage>
</organism>
<keyword evidence="3" id="KW-1185">Reference proteome</keyword>
<dbReference type="EMBL" id="LT629701">
    <property type="protein sequence ID" value="SDM19484.1"/>
    <property type="molecule type" value="Genomic_DNA"/>
</dbReference>
<evidence type="ECO:0000313" key="2">
    <source>
        <dbReference type="EMBL" id="SDM19484.1"/>
    </source>
</evidence>
<dbReference type="SUPFAM" id="SSF53697">
    <property type="entry name" value="SIS domain"/>
    <property type="match status" value="1"/>
</dbReference>
<name>A0A1G9R8C8_ALLAB</name>
<keyword evidence="2" id="KW-0413">Isomerase</keyword>
<accession>A0A1G9R8C8</accession>
<protein>
    <submittedName>
        <fullName evidence="2">Uncharacterized protein, contains SIS (Sugar ISomerase) phosphosugar binding domain</fullName>
    </submittedName>
</protein>
<proteinExistence type="predicted"/>
<dbReference type="AlphaFoldDB" id="A0A1G9R8C8"/>